<dbReference type="Proteomes" id="UP000789405">
    <property type="component" value="Unassembled WGS sequence"/>
</dbReference>
<organism evidence="2 3">
    <name type="scientific">Dentiscutata erythropus</name>
    <dbReference type="NCBI Taxonomy" id="1348616"/>
    <lineage>
        <taxon>Eukaryota</taxon>
        <taxon>Fungi</taxon>
        <taxon>Fungi incertae sedis</taxon>
        <taxon>Mucoromycota</taxon>
        <taxon>Glomeromycotina</taxon>
        <taxon>Glomeromycetes</taxon>
        <taxon>Diversisporales</taxon>
        <taxon>Gigasporaceae</taxon>
        <taxon>Dentiscutata</taxon>
    </lineage>
</organism>
<keyword evidence="3" id="KW-1185">Reference proteome</keyword>
<evidence type="ECO:0000313" key="3">
    <source>
        <dbReference type="Proteomes" id="UP000789405"/>
    </source>
</evidence>
<sequence>MGPLIALGQSKEETSPPKAKESTILPPQQVLPQKIPPRLSIQVNNSNLLKAAKTAATKITESLNIRNEKIVELIDSHQDN</sequence>
<gene>
    <name evidence="2" type="ORF">DERYTH_LOCUS4096</name>
</gene>
<feature type="region of interest" description="Disordered" evidence="1">
    <location>
        <begin position="1"/>
        <end position="26"/>
    </location>
</feature>
<comment type="caution">
    <text evidence="2">The sequence shown here is derived from an EMBL/GenBank/DDBJ whole genome shotgun (WGS) entry which is preliminary data.</text>
</comment>
<feature type="compositionally biased region" description="Basic and acidic residues" evidence="1">
    <location>
        <begin position="10"/>
        <end position="21"/>
    </location>
</feature>
<accession>A0A9N9ACW8</accession>
<name>A0A9N9ACW8_9GLOM</name>
<evidence type="ECO:0000256" key="1">
    <source>
        <dbReference type="SAM" id="MobiDB-lite"/>
    </source>
</evidence>
<dbReference type="AlphaFoldDB" id="A0A9N9ACW8"/>
<protein>
    <submittedName>
        <fullName evidence="2">22372_t:CDS:1</fullName>
    </submittedName>
</protein>
<dbReference type="EMBL" id="CAJVPY010001529">
    <property type="protein sequence ID" value="CAG8525721.1"/>
    <property type="molecule type" value="Genomic_DNA"/>
</dbReference>
<proteinExistence type="predicted"/>
<reference evidence="2" key="1">
    <citation type="submission" date="2021-06" db="EMBL/GenBank/DDBJ databases">
        <authorList>
            <person name="Kallberg Y."/>
            <person name="Tangrot J."/>
            <person name="Rosling A."/>
        </authorList>
    </citation>
    <scope>NUCLEOTIDE SEQUENCE</scope>
    <source>
        <strain evidence="2">MA453B</strain>
    </source>
</reference>
<evidence type="ECO:0000313" key="2">
    <source>
        <dbReference type="EMBL" id="CAG8525721.1"/>
    </source>
</evidence>